<keyword evidence="1" id="KW-0732">Signal</keyword>
<name>A0A1W0X322_HYPEX</name>
<dbReference type="InterPro" id="IPR002557">
    <property type="entry name" value="Chitin-bd_dom"/>
</dbReference>
<protein>
    <recommendedName>
        <fullName evidence="2">Chitin-binding type-2 domain-containing protein</fullName>
    </recommendedName>
</protein>
<evidence type="ECO:0000256" key="1">
    <source>
        <dbReference type="SAM" id="SignalP"/>
    </source>
</evidence>
<dbReference type="EMBL" id="MTYJ01000020">
    <property type="protein sequence ID" value="OQV21879.1"/>
    <property type="molecule type" value="Genomic_DNA"/>
</dbReference>
<comment type="caution">
    <text evidence="3">The sequence shown here is derived from an EMBL/GenBank/DDBJ whole genome shotgun (WGS) entry which is preliminary data.</text>
</comment>
<evidence type="ECO:0000313" key="3">
    <source>
        <dbReference type="EMBL" id="OQV21879.1"/>
    </source>
</evidence>
<evidence type="ECO:0000259" key="2">
    <source>
        <dbReference type="PROSITE" id="PS50940"/>
    </source>
</evidence>
<dbReference type="Gene3D" id="2.170.140.10">
    <property type="entry name" value="Chitin binding domain"/>
    <property type="match status" value="1"/>
</dbReference>
<feature type="domain" description="Chitin-binding type-2" evidence="2">
    <location>
        <begin position="91"/>
        <end position="151"/>
    </location>
</feature>
<evidence type="ECO:0000313" key="4">
    <source>
        <dbReference type="Proteomes" id="UP000192578"/>
    </source>
</evidence>
<dbReference type="Proteomes" id="UP000192578">
    <property type="component" value="Unassembled WGS sequence"/>
</dbReference>
<reference evidence="4" key="1">
    <citation type="submission" date="2017-01" db="EMBL/GenBank/DDBJ databases">
        <title>Comparative genomics of anhydrobiosis in the tardigrade Hypsibius dujardini.</title>
        <authorList>
            <person name="Yoshida Y."/>
            <person name="Koutsovoulos G."/>
            <person name="Laetsch D."/>
            <person name="Stevens L."/>
            <person name="Kumar S."/>
            <person name="Horikawa D."/>
            <person name="Ishino K."/>
            <person name="Komine S."/>
            <person name="Tomita M."/>
            <person name="Blaxter M."/>
            <person name="Arakawa K."/>
        </authorList>
    </citation>
    <scope>NUCLEOTIDE SEQUENCE [LARGE SCALE GENOMIC DNA]</scope>
    <source>
        <strain evidence="4">Z151</strain>
    </source>
</reference>
<dbReference type="SUPFAM" id="SSF57625">
    <property type="entry name" value="Invertebrate chitin-binding proteins"/>
    <property type="match status" value="1"/>
</dbReference>
<dbReference type="GO" id="GO:0008061">
    <property type="term" value="F:chitin binding"/>
    <property type="evidence" value="ECO:0007669"/>
    <property type="project" value="InterPro"/>
</dbReference>
<feature type="signal peptide" evidence="1">
    <location>
        <begin position="1"/>
        <end position="20"/>
    </location>
</feature>
<accession>A0A1W0X322</accession>
<proteinExistence type="predicted"/>
<dbReference type="OrthoDB" id="10553527at2759"/>
<dbReference type="GO" id="GO:0005576">
    <property type="term" value="C:extracellular region"/>
    <property type="evidence" value="ECO:0007669"/>
    <property type="project" value="InterPro"/>
</dbReference>
<keyword evidence="4" id="KW-1185">Reference proteome</keyword>
<dbReference type="Pfam" id="PF01607">
    <property type="entry name" value="CBM_14"/>
    <property type="match status" value="1"/>
</dbReference>
<organism evidence="3 4">
    <name type="scientific">Hypsibius exemplaris</name>
    <name type="common">Freshwater tardigrade</name>
    <dbReference type="NCBI Taxonomy" id="2072580"/>
    <lineage>
        <taxon>Eukaryota</taxon>
        <taxon>Metazoa</taxon>
        <taxon>Ecdysozoa</taxon>
        <taxon>Tardigrada</taxon>
        <taxon>Eutardigrada</taxon>
        <taxon>Parachela</taxon>
        <taxon>Hypsibioidea</taxon>
        <taxon>Hypsibiidae</taxon>
        <taxon>Hypsibius</taxon>
    </lineage>
</organism>
<feature type="chain" id="PRO_5012890348" description="Chitin-binding type-2 domain-containing protein" evidence="1">
    <location>
        <begin position="21"/>
        <end position="241"/>
    </location>
</feature>
<dbReference type="InterPro" id="IPR036508">
    <property type="entry name" value="Chitin-bd_dom_sf"/>
</dbReference>
<gene>
    <name evidence="3" type="ORF">BV898_04093</name>
</gene>
<dbReference type="PROSITE" id="PS50940">
    <property type="entry name" value="CHIT_BIND_II"/>
    <property type="match status" value="1"/>
</dbReference>
<dbReference type="SMART" id="SM00494">
    <property type="entry name" value="ChtBD2"/>
    <property type="match status" value="1"/>
</dbReference>
<sequence length="241" mass="27141">MAKLLSLGCFLLSYALSTDAQALQMDSPMASDAAPLETLQFRSGPPGNSSGLDGAASSGGYYYDKPRYKPAEYSYAPKYDSGSSYGSGYTTQSCYGQTPGMFGNPSYDCKSFSICQSDGRLDIMDCPAYTRFNNYLMVCDWPYKTDSYCNPIYKDEYYAPSYAKSYEKPTYYEKPAYYEKPSYYEKPAYVPPAYPPVPVYNSYEPKTYGYGYENKYESPSYGAGYKSSYPGYGNSYYTKKY</sequence>
<dbReference type="AlphaFoldDB" id="A0A1W0X322"/>